<dbReference type="InterPro" id="IPR036890">
    <property type="entry name" value="HATPase_C_sf"/>
</dbReference>
<dbReference type="GO" id="GO:0016301">
    <property type="term" value="F:kinase activity"/>
    <property type="evidence" value="ECO:0007669"/>
    <property type="project" value="UniProtKB-KW"/>
</dbReference>
<keyword evidence="4 7" id="KW-0418">Kinase</keyword>
<keyword evidence="4 7" id="KW-0808">Transferase</keyword>
<dbReference type="RefSeq" id="WP_349217166.1">
    <property type="nucleotide sequence ID" value="NZ_JBBMFA010000113.1"/>
</dbReference>
<gene>
    <name evidence="7" type="ORF">WMO24_14845</name>
</gene>
<accession>A0ABV1GIM3</accession>
<dbReference type="SUPFAM" id="SSF47384">
    <property type="entry name" value="Homodimeric domain of signal transducing histidine kinase"/>
    <property type="match status" value="1"/>
</dbReference>
<organism evidence="7 8">
    <name type="scientific">Ruthenibacterium intestinale</name>
    <dbReference type="NCBI Taxonomy" id="3133163"/>
    <lineage>
        <taxon>Bacteria</taxon>
        <taxon>Bacillati</taxon>
        <taxon>Bacillota</taxon>
        <taxon>Clostridia</taxon>
        <taxon>Eubacteriales</taxon>
        <taxon>Oscillospiraceae</taxon>
        <taxon>Ruthenibacterium</taxon>
    </lineage>
</organism>
<dbReference type="Gene3D" id="1.10.287.130">
    <property type="match status" value="1"/>
</dbReference>
<name>A0ABV1GIM3_9FIRM</name>
<dbReference type="Proteomes" id="UP001477672">
    <property type="component" value="Unassembled WGS sequence"/>
</dbReference>
<dbReference type="PANTHER" id="PTHR43547">
    <property type="entry name" value="TWO-COMPONENT HISTIDINE KINASE"/>
    <property type="match status" value="1"/>
</dbReference>
<dbReference type="InterPro" id="IPR003594">
    <property type="entry name" value="HATPase_dom"/>
</dbReference>
<evidence type="ECO:0000313" key="7">
    <source>
        <dbReference type="EMBL" id="MEQ2521695.1"/>
    </source>
</evidence>
<dbReference type="SMART" id="SM00388">
    <property type="entry name" value="HisKA"/>
    <property type="match status" value="1"/>
</dbReference>
<dbReference type="Pfam" id="PF02518">
    <property type="entry name" value="HATPase_c"/>
    <property type="match status" value="1"/>
</dbReference>
<evidence type="ECO:0000256" key="1">
    <source>
        <dbReference type="ARBA" id="ARBA00000085"/>
    </source>
</evidence>
<evidence type="ECO:0000256" key="3">
    <source>
        <dbReference type="ARBA" id="ARBA00022553"/>
    </source>
</evidence>
<dbReference type="InterPro" id="IPR036097">
    <property type="entry name" value="HisK_dim/P_sf"/>
</dbReference>
<dbReference type="InterPro" id="IPR003661">
    <property type="entry name" value="HisK_dim/P_dom"/>
</dbReference>
<reference evidence="7 8" key="1">
    <citation type="submission" date="2024-03" db="EMBL/GenBank/DDBJ databases">
        <title>Human intestinal bacterial collection.</title>
        <authorList>
            <person name="Pauvert C."/>
            <person name="Hitch T.C.A."/>
            <person name="Clavel T."/>
        </authorList>
    </citation>
    <scope>NUCLEOTIDE SEQUENCE [LARGE SCALE GENOMIC DNA]</scope>
    <source>
        <strain evidence="7 8">CLA-JM-H11</strain>
    </source>
</reference>
<dbReference type="CDD" id="cd00082">
    <property type="entry name" value="HisKA"/>
    <property type="match status" value="1"/>
</dbReference>
<evidence type="ECO:0000259" key="6">
    <source>
        <dbReference type="PROSITE" id="PS50109"/>
    </source>
</evidence>
<dbReference type="PANTHER" id="PTHR43547:SF2">
    <property type="entry name" value="HYBRID SIGNAL TRANSDUCTION HISTIDINE KINASE C"/>
    <property type="match status" value="1"/>
</dbReference>
<evidence type="ECO:0000256" key="2">
    <source>
        <dbReference type="ARBA" id="ARBA00012438"/>
    </source>
</evidence>
<keyword evidence="8" id="KW-1185">Reference proteome</keyword>
<keyword evidence="5" id="KW-0902">Two-component regulatory system</keyword>
<proteinExistence type="predicted"/>
<evidence type="ECO:0000256" key="4">
    <source>
        <dbReference type="ARBA" id="ARBA00022777"/>
    </source>
</evidence>
<dbReference type="PRINTS" id="PR00344">
    <property type="entry name" value="BCTRLSENSOR"/>
</dbReference>
<keyword evidence="3" id="KW-0597">Phosphoprotein</keyword>
<evidence type="ECO:0000313" key="8">
    <source>
        <dbReference type="Proteomes" id="UP001477672"/>
    </source>
</evidence>
<dbReference type="EC" id="2.7.13.3" evidence="2"/>
<feature type="domain" description="Histidine kinase" evidence="6">
    <location>
        <begin position="161"/>
        <end position="386"/>
    </location>
</feature>
<dbReference type="InterPro" id="IPR004358">
    <property type="entry name" value="Sig_transdc_His_kin-like_C"/>
</dbReference>
<protein>
    <recommendedName>
        <fullName evidence="2">histidine kinase</fullName>
        <ecNumber evidence="2">2.7.13.3</ecNumber>
    </recommendedName>
</protein>
<comment type="catalytic activity">
    <reaction evidence="1">
        <text>ATP + protein L-histidine = ADP + protein N-phospho-L-histidine.</text>
        <dbReference type="EC" id="2.7.13.3"/>
    </reaction>
</comment>
<dbReference type="SMART" id="SM00387">
    <property type="entry name" value="HATPase_c"/>
    <property type="match status" value="1"/>
</dbReference>
<dbReference type="Gene3D" id="3.30.565.10">
    <property type="entry name" value="Histidine kinase-like ATPase, C-terminal domain"/>
    <property type="match status" value="1"/>
</dbReference>
<evidence type="ECO:0000256" key="5">
    <source>
        <dbReference type="ARBA" id="ARBA00023012"/>
    </source>
</evidence>
<dbReference type="PROSITE" id="PS50109">
    <property type="entry name" value="HIS_KIN"/>
    <property type="match status" value="1"/>
</dbReference>
<dbReference type="EMBL" id="JBBMFA010000113">
    <property type="protein sequence ID" value="MEQ2521695.1"/>
    <property type="molecule type" value="Genomic_DNA"/>
</dbReference>
<dbReference type="InterPro" id="IPR005467">
    <property type="entry name" value="His_kinase_dom"/>
</dbReference>
<sequence>MQKASLAKETLRNYMETVVLAQDIASLLECANRAWERLFPGTVVSYWVKNGENWIRIKSAENDEIRFEKQAMPFSNEADGLLRELQTQRLFSDVLLLKLFCGDFHWGVVALSPVEGGVEEECLAVSEKLTMLLAQQLLPMLEKLSPRDTALNLLRKDALILLAEEIKTPLTVASAAAQTVEAKLHYAQQTELEERCRRLLQVLDQNLRKAIRVSDNVLEVGRLESGYAQPEWQAFDLNDFLRELFEQVMPYTMNESVDFFYQNTLSNPQIVVSDMEYIERILLNLVSNAIKGCRRCGRRGEIHVTAAVREEQMVVTVRDNGVGIAREDLPHVFEKFWQPSDSNGELRGTGMGLYLSSLLARQLSGKLWAESAQQGACFTLCVPIRAKSFPVVTSHKGAIRKEVLSERVKTELCEFLPVSQYR</sequence>
<comment type="caution">
    <text evidence="7">The sequence shown here is derived from an EMBL/GenBank/DDBJ whole genome shotgun (WGS) entry which is preliminary data.</text>
</comment>
<dbReference type="SUPFAM" id="SSF55874">
    <property type="entry name" value="ATPase domain of HSP90 chaperone/DNA topoisomerase II/histidine kinase"/>
    <property type="match status" value="1"/>
</dbReference>